<dbReference type="InterPro" id="IPR036250">
    <property type="entry name" value="AcylCo_DH-like_C"/>
</dbReference>
<evidence type="ECO:0000313" key="11">
    <source>
        <dbReference type="Proteomes" id="UP000186132"/>
    </source>
</evidence>
<dbReference type="Gene3D" id="1.10.540.10">
    <property type="entry name" value="Acyl-CoA dehydrogenase/oxidase, N-terminal domain"/>
    <property type="match status" value="1"/>
</dbReference>
<dbReference type="Gene3D" id="2.40.110.10">
    <property type="entry name" value="Butyryl-CoA Dehydrogenase, subunit A, domain 2"/>
    <property type="match status" value="1"/>
</dbReference>
<name>A0A1M5TBU4_9ACTN</name>
<accession>A0A1M5TBU4</accession>
<feature type="domain" description="Acyl-CoA dehydrogenase/oxidase N-terminal" evidence="9">
    <location>
        <begin position="8"/>
        <end position="115"/>
    </location>
</feature>
<dbReference type="Proteomes" id="UP000186132">
    <property type="component" value="Unassembled WGS sequence"/>
</dbReference>
<keyword evidence="11" id="KW-1185">Reference proteome</keyword>
<evidence type="ECO:0000256" key="5">
    <source>
        <dbReference type="ARBA" id="ARBA00023002"/>
    </source>
</evidence>
<dbReference type="InterPro" id="IPR006091">
    <property type="entry name" value="Acyl-CoA_Oxase/DH_mid-dom"/>
</dbReference>
<dbReference type="OrthoDB" id="8876745at2"/>
<dbReference type="EMBL" id="FQVU01000006">
    <property type="protein sequence ID" value="SHH48156.1"/>
    <property type="molecule type" value="Genomic_DNA"/>
</dbReference>
<feature type="domain" description="Acyl-CoA dehydrogenase/oxidase C-terminal" evidence="7">
    <location>
        <begin position="226"/>
        <end position="373"/>
    </location>
</feature>
<dbReference type="PANTHER" id="PTHR43884:SF40">
    <property type="entry name" value="ACYL-COA DEHYDROGENASE"/>
    <property type="match status" value="1"/>
</dbReference>
<evidence type="ECO:0000256" key="6">
    <source>
        <dbReference type="RuleBase" id="RU362125"/>
    </source>
</evidence>
<dbReference type="PIRSF" id="PIRSF016578">
    <property type="entry name" value="HsaA"/>
    <property type="match status" value="1"/>
</dbReference>
<evidence type="ECO:0000313" key="10">
    <source>
        <dbReference type="EMBL" id="SHH48156.1"/>
    </source>
</evidence>
<keyword evidence="4 6" id="KW-0274">FAD</keyword>
<keyword evidence="3 6" id="KW-0285">Flavoprotein</keyword>
<comment type="similarity">
    <text evidence="2 6">Belongs to the acyl-CoA dehydrogenase family.</text>
</comment>
<dbReference type="InterPro" id="IPR046373">
    <property type="entry name" value="Acyl-CoA_Oxase/DH_mid-dom_sf"/>
</dbReference>
<dbReference type="SUPFAM" id="SSF47203">
    <property type="entry name" value="Acyl-CoA dehydrogenase C-terminal domain-like"/>
    <property type="match status" value="1"/>
</dbReference>
<reference evidence="10 11" key="1">
    <citation type="submission" date="2016-11" db="EMBL/GenBank/DDBJ databases">
        <authorList>
            <person name="Jaros S."/>
            <person name="Januszkiewicz K."/>
            <person name="Wedrychowicz H."/>
        </authorList>
    </citation>
    <scope>NUCLEOTIDE SEQUENCE [LARGE SCALE GENOMIC DNA]</scope>
    <source>
        <strain evidence="10 11">DSM 45627</strain>
    </source>
</reference>
<evidence type="ECO:0000259" key="9">
    <source>
        <dbReference type="Pfam" id="PF02771"/>
    </source>
</evidence>
<feature type="domain" description="Acyl-CoA oxidase/dehydrogenase middle" evidence="8">
    <location>
        <begin position="119"/>
        <end position="212"/>
    </location>
</feature>
<dbReference type="FunFam" id="2.40.110.10:FF:000002">
    <property type="entry name" value="Acyl-CoA dehydrogenase fadE12"/>
    <property type="match status" value="1"/>
</dbReference>
<dbReference type="InterPro" id="IPR013786">
    <property type="entry name" value="AcylCoA_DH/ox_N"/>
</dbReference>
<evidence type="ECO:0000256" key="1">
    <source>
        <dbReference type="ARBA" id="ARBA00001974"/>
    </source>
</evidence>
<dbReference type="STRING" id="1206085.SAMN05443575_3963"/>
<dbReference type="GO" id="GO:0003995">
    <property type="term" value="F:acyl-CoA dehydrogenase activity"/>
    <property type="evidence" value="ECO:0007669"/>
    <property type="project" value="InterPro"/>
</dbReference>
<evidence type="ECO:0000259" key="8">
    <source>
        <dbReference type="Pfam" id="PF02770"/>
    </source>
</evidence>
<dbReference type="Gene3D" id="1.20.140.10">
    <property type="entry name" value="Butyryl-CoA Dehydrogenase, subunit A, domain 3"/>
    <property type="match status" value="1"/>
</dbReference>
<evidence type="ECO:0000259" key="7">
    <source>
        <dbReference type="Pfam" id="PF00441"/>
    </source>
</evidence>
<evidence type="ECO:0000256" key="4">
    <source>
        <dbReference type="ARBA" id="ARBA00022827"/>
    </source>
</evidence>
<dbReference type="Pfam" id="PF00441">
    <property type="entry name" value="Acyl-CoA_dh_1"/>
    <property type="match status" value="1"/>
</dbReference>
<dbReference type="GO" id="GO:0050660">
    <property type="term" value="F:flavin adenine dinucleotide binding"/>
    <property type="evidence" value="ECO:0007669"/>
    <property type="project" value="InterPro"/>
</dbReference>
<dbReference type="PANTHER" id="PTHR43884">
    <property type="entry name" value="ACYL-COA DEHYDROGENASE"/>
    <property type="match status" value="1"/>
</dbReference>
<sequence>MDDADFRTALAEVRRFVRTEVLPRETEIDERDEIPATLRRQAADMGLFGFALPVEYGGLGLTMAQEAELVGELSYAAPAFRSMLGTNNGLAGQILVMAGTAAQQERWLPGIAAGEIIASFGLTEPEAGSDPSSLRTTARREGEEYVLDGTKRWITNAPAAHVVMTFARVLDGDTEQGISVFAVPTDVAGVTVGPKDHKMGQAGSLTAEVHYDGARVPADARIGGDEGYRIAMRSVARGRLSVASICVGMMRRLLDESVSFAAGREQGGARIADHQLIQALLAESATELYAAEAMLTRAAAAFDAGTIGRTEPSMVKYFASEAVGRVADRAVQIHGGMGYMRGVAVERLYRDARLFRIYEGTSQIQQLIIGRGVVRDAEPR</sequence>
<comment type="cofactor">
    <cofactor evidence="1 6">
        <name>FAD</name>
        <dbReference type="ChEBI" id="CHEBI:57692"/>
    </cofactor>
</comment>
<dbReference type="AlphaFoldDB" id="A0A1M5TBU4"/>
<dbReference type="Pfam" id="PF02770">
    <property type="entry name" value="Acyl-CoA_dh_M"/>
    <property type="match status" value="1"/>
</dbReference>
<evidence type="ECO:0000256" key="3">
    <source>
        <dbReference type="ARBA" id="ARBA00022630"/>
    </source>
</evidence>
<organism evidence="10 11">
    <name type="scientific">Jatrophihabitans endophyticus</name>
    <dbReference type="NCBI Taxonomy" id="1206085"/>
    <lineage>
        <taxon>Bacteria</taxon>
        <taxon>Bacillati</taxon>
        <taxon>Actinomycetota</taxon>
        <taxon>Actinomycetes</taxon>
        <taxon>Jatrophihabitantales</taxon>
        <taxon>Jatrophihabitantaceae</taxon>
        <taxon>Jatrophihabitans</taxon>
    </lineage>
</organism>
<gene>
    <name evidence="10" type="ORF">SAMN05443575_3963</name>
</gene>
<dbReference type="InterPro" id="IPR009100">
    <property type="entry name" value="AcylCoA_DH/oxidase_NM_dom_sf"/>
</dbReference>
<protein>
    <submittedName>
        <fullName evidence="10">Acyl-CoA dehydrogenase</fullName>
    </submittedName>
</protein>
<dbReference type="FunFam" id="1.20.140.10:FF:000001">
    <property type="entry name" value="Acyl-CoA dehydrogenase"/>
    <property type="match status" value="1"/>
</dbReference>
<dbReference type="PROSITE" id="PS00072">
    <property type="entry name" value="ACYL_COA_DH_1"/>
    <property type="match status" value="1"/>
</dbReference>
<proteinExistence type="inferred from homology"/>
<dbReference type="Pfam" id="PF02771">
    <property type="entry name" value="Acyl-CoA_dh_N"/>
    <property type="match status" value="1"/>
</dbReference>
<dbReference type="InterPro" id="IPR009075">
    <property type="entry name" value="AcylCo_DH/oxidase_C"/>
</dbReference>
<dbReference type="InterPro" id="IPR006089">
    <property type="entry name" value="Acyl-CoA_DH_CS"/>
</dbReference>
<dbReference type="InterPro" id="IPR037069">
    <property type="entry name" value="AcylCoA_DH/ox_N_sf"/>
</dbReference>
<dbReference type="SUPFAM" id="SSF56645">
    <property type="entry name" value="Acyl-CoA dehydrogenase NM domain-like"/>
    <property type="match status" value="1"/>
</dbReference>
<dbReference type="RefSeq" id="WP_073392151.1">
    <property type="nucleotide sequence ID" value="NZ_FQVU01000006.1"/>
</dbReference>
<keyword evidence="5 6" id="KW-0560">Oxidoreductase</keyword>
<evidence type="ECO:0000256" key="2">
    <source>
        <dbReference type="ARBA" id="ARBA00009347"/>
    </source>
</evidence>